<evidence type="ECO:0000256" key="6">
    <source>
        <dbReference type="SAM" id="Phobius"/>
    </source>
</evidence>
<protein>
    <recommendedName>
        <fullName evidence="7">Rhodopsin domain-containing protein</fullName>
    </recommendedName>
</protein>
<comment type="subcellular location">
    <subcellularLocation>
        <location evidence="1">Membrane</location>
        <topology evidence="1">Multi-pass membrane protein</topology>
    </subcellularLocation>
</comment>
<feature type="transmembrane region" description="Helical" evidence="6">
    <location>
        <begin position="104"/>
        <end position="130"/>
    </location>
</feature>
<proteinExistence type="inferred from homology"/>
<accession>A0A1L7XZ35</accession>
<organism evidence="8 9">
    <name type="scientific">Phialocephala subalpina</name>
    <dbReference type="NCBI Taxonomy" id="576137"/>
    <lineage>
        <taxon>Eukaryota</taxon>
        <taxon>Fungi</taxon>
        <taxon>Dikarya</taxon>
        <taxon>Ascomycota</taxon>
        <taxon>Pezizomycotina</taxon>
        <taxon>Leotiomycetes</taxon>
        <taxon>Helotiales</taxon>
        <taxon>Mollisiaceae</taxon>
        <taxon>Phialocephala</taxon>
        <taxon>Phialocephala fortinii species complex</taxon>
    </lineage>
</organism>
<feature type="transmembrane region" description="Helical" evidence="6">
    <location>
        <begin position="12"/>
        <end position="30"/>
    </location>
</feature>
<evidence type="ECO:0000313" key="8">
    <source>
        <dbReference type="EMBL" id="CZR70297.1"/>
    </source>
</evidence>
<evidence type="ECO:0000259" key="7">
    <source>
        <dbReference type="Pfam" id="PF20684"/>
    </source>
</evidence>
<feature type="transmembrane region" description="Helical" evidence="6">
    <location>
        <begin position="182"/>
        <end position="204"/>
    </location>
</feature>
<evidence type="ECO:0000256" key="1">
    <source>
        <dbReference type="ARBA" id="ARBA00004141"/>
    </source>
</evidence>
<dbReference type="GO" id="GO:0016020">
    <property type="term" value="C:membrane"/>
    <property type="evidence" value="ECO:0007669"/>
    <property type="project" value="UniProtKB-SubCell"/>
</dbReference>
<keyword evidence="9" id="KW-1185">Reference proteome</keyword>
<feature type="domain" description="Rhodopsin" evidence="7">
    <location>
        <begin position="5"/>
        <end position="249"/>
    </location>
</feature>
<evidence type="ECO:0000313" key="9">
    <source>
        <dbReference type="Proteomes" id="UP000184330"/>
    </source>
</evidence>
<reference evidence="8 9" key="1">
    <citation type="submission" date="2016-03" db="EMBL/GenBank/DDBJ databases">
        <authorList>
            <person name="Ploux O."/>
        </authorList>
    </citation>
    <scope>NUCLEOTIDE SEQUENCE [LARGE SCALE GENOMIC DNA]</scope>
    <source>
        <strain evidence="8 9">UAMH 11012</strain>
    </source>
</reference>
<evidence type="ECO:0000256" key="4">
    <source>
        <dbReference type="ARBA" id="ARBA00023136"/>
    </source>
</evidence>
<keyword evidence="4 6" id="KW-0472">Membrane</keyword>
<gene>
    <name evidence="8" type="ORF">PAC_20199</name>
</gene>
<evidence type="ECO:0000256" key="2">
    <source>
        <dbReference type="ARBA" id="ARBA00022692"/>
    </source>
</evidence>
<feature type="transmembrane region" description="Helical" evidence="6">
    <location>
        <begin position="151"/>
        <end position="170"/>
    </location>
</feature>
<comment type="similarity">
    <text evidence="5">Belongs to the SAT4 family.</text>
</comment>
<dbReference type="InterPro" id="IPR049326">
    <property type="entry name" value="Rhodopsin_dom_fungi"/>
</dbReference>
<keyword evidence="2 6" id="KW-0812">Transmembrane</keyword>
<dbReference type="PANTHER" id="PTHR33048">
    <property type="entry name" value="PTH11-LIKE INTEGRAL MEMBRANE PROTEIN (AFU_ORTHOLOGUE AFUA_5G11245)"/>
    <property type="match status" value="1"/>
</dbReference>
<name>A0A1L7XZ35_9HELO</name>
<evidence type="ECO:0000256" key="3">
    <source>
        <dbReference type="ARBA" id="ARBA00022989"/>
    </source>
</evidence>
<dbReference type="EMBL" id="FJOG01000161">
    <property type="protein sequence ID" value="CZR70297.1"/>
    <property type="molecule type" value="Genomic_DNA"/>
</dbReference>
<sequence>MKGVDLHLEDYMIFGALFFLYATLVTVVIGKSRPLNKFPSRADPSVAVVDGGYGHHMVDLTPGQIQFTLKLTLLTQFWFAAGVGLVKCSICQMLARIFSVVPSFGIAAYTIMGICVGWAVMTCLIGLLICQPIAMNWDPTIPGGHCGKENIAFAIVGVVDLATDLAILILPLPEIKGLQIPLANKIALLCIFGLGTLTMAISAVRMSGIFTIDFADFTFTATPTSIWSVTEIGTAIVVASSPIIRPLFDKVFHSIVSSRQSNRYTFNNSNTTTLRLSTKASGFDRLGGDEAPLNDIERQGGVATITSDPAGVFANSR</sequence>
<dbReference type="OrthoDB" id="5401779at2759"/>
<dbReference type="AlphaFoldDB" id="A0A1L7XZ35"/>
<evidence type="ECO:0000256" key="5">
    <source>
        <dbReference type="ARBA" id="ARBA00038359"/>
    </source>
</evidence>
<keyword evidence="3 6" id="KW-1133">Transmembrane helix</keyword>
<dbReference type="Proteomes" id="UP000184330">
    <property type="component" value="Unassembled WGS sequence"/>
</dbReference>
<dbReference type="PANTHER" id="PTHR33048:SF57">
    <property type="entry name" value="INTEGRAL MEMBRANE PROTEIN-RELATED"/>
    <property type="match status" value="1"/>
</dbReference>
<dbReference type="InterPro" id="IPR052337">
    <property type="entry name" value="SAT4-like"/>
</dbReference>
<dbReference type="Pfam" id="PF20684">
    <property type="entry name" value="Fung_rhodopsin"/>
    <property type="match status" value="1"/>
</dbReference>